<dbReference type="GO" id="GO:0019843">
    <property type="term" value="F:rRNA binding"/>
    <property type="evidence" value="ECO:0007669"/>
    <property type="project" value="UniProtKB-UniRule"/>
</dbReference>
<dbReference type="InterPro" id="IPR057264">
    <property type="entry name" value="Ribosomal_uL24_C"/>
</dbReference>
<dbReference type="InterPro" id="IPR008991">
    <property type="entry name" value="Translation_prot_SH3-like_sf"/>
</dbReference>
<evidence type="ECO:0000256" key="7">
    <source>
        <dbReference type="ARBA" id="ARBA00023274"/>
    </source>
</evidence>
<accession>A0AA35CQS1</accession>
<evidence type="ECO:0000256" key="10">
    <source>
        <dbReference type="HAMAP-Rule" id="MF_01326"/>
    </source>
</evidence>
<evidence type="ECO:0000256" key="2">
    <source>
        <dbReference type="ARBA" id="ARBA00010618"/>
    </source>
</evidence>
<protein>
    <recommendedName>
        <fullName evidence="8 10">Large ribosomal subunit protein uL24</fullName>
    </recommendedName>
</protein>
<name>A0AA35CQS1_9FIRM</name>
<sequence>MHVKKGDTVVVITGKDKDKRGKVLQVLPKENRVIVEGVNIVKRHTRPRPGLTQSGIIEKPAPIHASNVMVYCERCGAPRRARHKVLQDGQKVRVCVKCGESFDK</sequence>
<evidence type="ECO:0000256" key="5">
    <source>
        <dbReference type="ARBA" id="ARBA00022884"/>
    </source>
</evidence>
<evidence type="ECO:0000256" key="8">
    <source>
        <dbReference type="ARBA" id="ARBA00035206"/>
    </source>
</evidence>
<keyword evidence="13" id="KW-1185">Reference proteome</keyword>
<dbReference type="AlphaFoldDB" id="A0AA35CQS1"/>
<evidence type="ECO:0000256" key="9">
    <source>
        <dbReference type="ARBA" id="ARBA00058688"/>
    </source>
</evidence>
<gene>
    <name evidence="10 12" type="primary">rplX</name>
    <name evidence="12" type="ORF">caldi_33210</name>
</gene>
<dbReference type="CDD" id="cd06089">
    <property type="entry name" value="KOW_RPL26"/>
    <property type="match status" value="1"/>
</dbReference>
<dbReference type="Pfam" id="PF00467">
    <property type="entry name" value="KOW"/>
    <property type="match status" value="1"/>
</dbReference>
<dbReference type="GO" id="GO:0003735">
    <property type="term" value="F:structural constituent of ribosome"/>
    <property type="evidence" value="ECO:0007669"/>
    <property type="project" value="InterPro"/>
</dbReference>
<dbReference type="InterPro" id="IPR041988">
    <property type="entry name" value="Ribosomal_uL24_KOW"/>
</dbReference>
<dbReference type="InterPro" id="IPR014722">
    <property type="entry name" value="Rib_uL2_dom2"/>
</dbReference>
<dbReference type="PANTHER" id="PTHR12903">
    <property type="entry name" value="MITOCHONDRIAL RIBOSOMAL PROTEIN L24"/>
    <property type="match status" value="1"/>
</dbReference>
<comment type="function">
    <text evidence="9 10">One of the proteins that surrounds the polypeptide exit tunnel on the outside of the subunit.</text>
</comment>
<evidence type="ECO:0000256" key="4">
    <source>
        <dbReference type="ARBA" id="ARBA00022730"/>
    </source>
</evidence>
<comment type="function">
    <text evidence="1 10">One of two assembly initiator proteins, it binds directly to the 5'-end of the 23S rRNA, where it nucleates assembly of the 50S subunit.</text>
</comment>
<keyword evidence="7 10" id="KW-0687">Ribonucleoprotein</keyword>
<keyword evidence="6 10" id="KW-0689">Ribosomal protein</keyword>
<dbReference type="GO" id="GO:0006412">
    <property type="term" value="P:translation"/>
    <property type="evidence" value="ECO:0007669"/>
    <property type="project" value="UniProtKB-UniRule"/>
</dbReference>
<dbReference type="Proteomes" id="UP001163687">
    <property type="component" value="Chromosome"/>
</dbReference>
<dbReference type="Pfam" id="PF17136">
    <property type="entry name" value="ribosomal_L24"/>
    <property type="match status" value="1"/>
</dbReference>
<comment type="similarity">
    <text evidence="2 10">Belongs to the universal ribosomal protein uL24 family.</text>
</comment>
<dbReference type="NCBIfam" id="TIGR01079">
    <property type="entry name" value="rplX_bact"/>
    <property type="match status" value="1"/>
</dbReference>
<dbReference type="KEGG" id="cmic:caldi_33210"/>
<proteinExistence type="inferred from homology"/>
<dbReference type="SMART" id="SM00739">
    <property type="entry name" value="KOW"/>
    <property type="match status" value="1"/>
</dbReference>
<evidence type="ECO:0000256" key="1">
    <source>
        <dbReference type="ARBA" id="ARBA00004072"/>
    </source>
</evidence>
<dbReference type="GO" id="GO:1990904">
    <property type="term" value="C:ribonucleoprotein complex"/>
    <property type="evidence" value="ECO:0007669"/>
    <property type="project" value="UniProtKB-KW"/>
</dbReference>
<evidence type="ECO:0000259" key="11">
    <source>
        <dbReference type="SMART" id="SM00739"/>
    </source>
</evidence>
<evidence type="ECO:0000256" key="3">
    <source>
        <dbReference type="ARBA" id="ARBA00011838"/>
    </source>
</evidence>
<keyword evidence="4 10" id="KW-0699">rRNA-binding</keyword>
<reference evidence="12" key="1">
    <citation type="submission" date="2022-03" db="EMBL/GenBank/DDBJ databases">
        <title>Complete genome sequence of Caldinitratiruptor microaerophilus.</title>
        <authorList>
            <person name="Mukaiyama R."/>
            <person name="Nishiyama T."/>
            <person name="Ueda K."/>
        </authorList>
    </citation>
    <scope>NUCLEOTIDE SEQUENCE</scope>
    <source>
        <strain evidence="12">JCM 16183</strain>
    </source>
</reference>
<dbReference type="EMBL" id="AP025628">
    <property type="protein sequence ID" value="BDG62231.1"/>
    <property type="molecule type" value="Genomic_DNA"/>
</dbReference>
<dbReference type="SUPFAM" id="SSF50104">
    <property type="entry name" value="Translation proteins SH3-like domain"/>
    <property type="match status" value="1"/>
</dbReference>
<dbReference type="FunFam" id="2.30.30.30:FF:000004">
    <property type="entry name" value="50S ribosomal protein L24"/>
    <property type="match status" value="1"/>
</dbReference>
<comment type="subunit">
    <text evidence="3 10">Part of the 50S ribosomal subunit.</text>
</comment>
<organism evidence="12 13">
    <name type="scientific">Caldinitratiruptor microaerophilus</name>
    <dbReference type="NCBI Taxonomy" id="671077"/>
    <lineage>
        <taxon>Bacteria</taxon>
        <taxon>Bacillati</taxon>
        <taxon>Bacillota</taxon>
        <taxon>Clostridia</taxon>
        <taxon>Eubacteriales</taxon>
        <taxon>Symbiobacteriaceae</taxon>
        <taxon>Caldinitratiruptor</taxon>
    </lineage>
</organism>
<dbReference type="GO" id="GO:0005840">
    <property type="term" value="C:ribosome"/>
    <property type="evidence" value="ECO:0007669"/>
    <property type="project" value="UniProtKB-KW"/>
</dbReference>
<dbReference type="InterPro" id="IPR003256">
    <property type="entry name" value="Ribosomal_uL24"/>
</dbReference>
<dbReference type="HAMAP" id="MF_01326_B">
    <property type="entry name" value="Ribosomal_uL24_B"/>
    <property type="match status" value="1"/>
</dbReference>
<dbReference type="Gene3D" id="2.30.30.30">
    <property type="match status" value="1"/>
</dbReference>
<dbReference type="InterPro" id="IPR005824">
    <property type="entry name" value="KOW"/>
</dbReference>
<evidence type="ECO:0000313" key="13">
    <source>
        <dbReference type="Proteomes" id="UP001163687"/>
    </source>
</evidence>
<feature type="domain" description="KOW" evidence="11">
    <location>
        <begin position="2"/>
        <end position="29"/>
    </location>
</feature>
<evidence type="ECO:0000313" key="12">
    <source>
        <dbReference type="EMBL" id="BDG62231.1"/>
    </source>
</evidence>
<keyword evidence="5 10" id="KW-0694">RNA-binding</keyword>
<evidence type="ECO:0000256" key="6">
    <source>
        <dbReference type="ARBA" id="ARBA00022980"/>
    </source>
</evidence>